<sequence length="366" mass="42201">SGYTDAEKRYNVSITFDRCKITSVTCSCDTKDIFWCQHVVALALYRIRNASSVLLRVPISETLLQLDRQQLQKLLQYLIAEHHTEVLPTAQKLADEILQTRSIINKIAGAPDPTAGACAEDEHSWHLDEEQVSEQVRSYLSQGGYYNANKQLNALFAKVKEMLRAKDSNGARMLRLITEQFLADPRLPIWRSQGTPMTDKCRQLWDQLGALWVCVVLNPHSTHSEKHHWRALLERWSRLHVCPLEDADFRPLSVNSRRRIQIFDSSDEEEEEADRSRSNSSSRLHLGTRRSSNTTNSSLPRTIFHRALEASHLEWDDSHLRFILEHDGPVVIYEPHSSDTFNYQGYPLWNGMSLLLLYALHTIFHN</sequence>
<dbReference type="PANTHER" id="PTHR22619:SF0">
    <property type="entry name" value="ZINC FINGER SWIM DOMAIN-CONTAINING PROTEIN 6-LIKE PROTEIN"/>
    <property type="match status" value="1"/>
</dbReference>
<dbReference type="AlphaFoldDB" id="A0A7R9MGH8"/>
<evidence type="ECO:0000313" key="4">
    <source>
        <dbReference type="EMBL" id="CAD7658614.1"/>
    </source>
</evidence>
<feature type="domain" description="SWIM-type" evidence="3">
    <location>
        <begin position="10"/>
        <end position="47"/>
    </location>
</feature>
<name>A0A7R9MGH8_9ACAR</name>
<dbReference type="PROSITE" id="PS50966">
    <property type="entry name" value="ZF_SWIM"/>
    <property type="match status" value="1"/>
</dbReference>
<organism evidence="4">
    <name type="scientific">Oppiella nova</name>
    <dbReference type="NCBI Taxonomy" id="334625"/>
    <lineage>
        <taxon>Eukaryota</taxon>
        <taxon>Metazoa</taxon>
        <taxon>Ecdysozoa</taxon>
        <taxon>Arthropoda</taxon>
        <taxon>Chelicerata</taxon>
        <taxon>Arachnida</taxon>
        <taxon>Acari</taxon>
        <taxon>Acariformes</taxon>
        <taxon>Sarcoptiformes</taxon>
        <taxon>Oribatida</taxon>
        <taxon>Brachypylina</taxon>
        <taxon>Oppioidea</taxon>
        <taxon>Oppiidae</taxon>
        <taxon>Oppiella</taxon>
    </lineage>
</organism>
<proteinExistence type="predicted"/>
<dbReference type="OrthoDB" id="10013584at2759"/>
<dbReference type="EMBL" id="CAJPVJ010015396">
    <property type="protein sequence ID" value="CAG2175800.1"/>
    <property type="molecule type" value="Genomic_DNA"/>
</dbReference>
<evidence type="ECO:0000256" key="2">
    <source>
        <dbReference type="SAM" id="MobiDB-lite"/>
    </source>
</evidence>
<keyword evidence="1" id="KW-0863">Zinc-finger</keyword>
<evidence type="ECO:0000313" key="5">
    <source>
        <dbReference type="Proteomes" id="UP000728032"/>
    </source>
</evidence>
<reference evidence="4" key="1">
    <citation type="submission" date="2020-11" db="EMBL/GenBank/DDBJ databases">
        <authorList>
            <person name="Tran Van P."/>
        </authorList>
    </citation>
    <scope>NUCLEOTIDE SEQUENCE</scope>
</reference>
<dbReference type="Proteomes" id="UP000728032">
    <property type="component" value="Unassembled WGS sequence"/>
</dbReference>
<feature type="compositionally biased region" description="Low complexity" evidence="2">
    <location>
        <begin position="278"/>
        <end position="297"/>
    </location>
</feature>
<dbReference type="GO" id="GO:0031462">
    <property type="term" value="C:Cul2-RING ubiquitin ligase complex"/>
    <property type="evidence" value="ECO:0007669"/>
    <property type="project" value="TreeGrafter"/>
</dbReference>
<dbReference type="EMBL" id="OC930221">
    <property type="protein sequence ID" value="CAD7658614.1"/>
    <property type="molecule type" value="Genomic_DNA"/>
</dbReference>
<protein>
    <recommendedName>
        <fullName evidence="3">SWIM-type domain-containing protein</fullName>
    </recommendedName>
</protein>
<dbReference type="GO" id="GO:0008270">
    <property type="term" value="F:zinc ion binding"/>
    <property type="evidence" value="ECO:0007669"/>
    <property type="project" value="UniProtKB-KW"/>
</dbReference>
<evidence type="ECO:0000259" key="3">
    <source>
        <dbReference type="PROSITE" id="PS50966"/>
    </source>
</evidence>
<dbReference type="InterPro" id="IPR007527">
    <property type="entry name" value="Znf_SWIM"/>
</dbReference>
<feature type="region of interest" description="Disordered" evidence="2">
    <location>
        <begin position="265"/>
        <end position="297"/>
    </location>
</feature>
<accession>A0A7R9MGH8</accession>
<evidence type="ECO:0000256" key="1">
    <source>
        <dbReference type="PROSITE-ProRule" id="PRU00325"/>
    </source>
</evidence>
<feature type="non-terminal residue" evidence="4">
    <location>
        <position position="1"/>
    </location>
</feature>
<dbReference type="PANTHER" id="PTHR22619">
    <property type="entry name" value="ZINC FINGER SWIM DOMAIN CONTAINING PROTEIN 4, 5, 6"/>
    <property type="match status" value="1"/>
</dbReference>
<gene>
    <name evidence="4" type="ORF">ONB1V03_LOCUS15235</name>
</gene>
<keyword evidence="5" id="KW-1185">Reference proteome</keyword>
<keyword evidence="1" id="KW-0862">Zinc</keyword>
<keyword evidence="1" id="KW-0479">Metal-binding</keyword>